<dbReference type="Gramene" id="A03p71190.2_BraZ1">
    <property type="protein sequence ID" value="A03p71190.2_BraZ1.CDS.1"/>
    <property type="gene ID" value="A03g71190.2_BraZ1"/>
</dbReference>
<dbReference type="InterPro" id="IPR040256">
    <property type="entry name" value="At4g02000-like"/>
</dbReference>
<dbReference type="EMBL" id="LR031571">
    <property type="protein sequence ID" value="VDC76200.1"/>
    <property type="molecule type" value="Genomic_DNA"/>
</dbReference>
<name>A0A3P5ZUW8_BRACM</name>
<evidence type="ECO:0000313" key="3">
    <source>
        <dbReference type="EMBL" id="VDC76200.1"/>
    </source>
</evidence>
<evidence type="ECO:0000313" key="2">
    <source>
        <dbReference type="EMBL" id="CAG7885776.1"/>
    </source>
</evidence>
<gene>
    <name evidence="3" type="ORF">BRAA01T02702Z</name>
    <name evidence="2" type="ORF">BRAPAZ1V2_A03P71190.2</name>
</gene>
<accession>A0A3P5ZUW8</accession>
<dbReference type="EMBL" id="LS974619">
    <property type="protein sequence ID" value="CAG7885776.1"/>
    <property type="molecule type" value="Genomic_DNA"/>
</dbReference>
<dbReference type="PANTHER" id="PTHR31286:SF148">
    <property type="entry name" value="DUF4283 DOMAIN-CONTAINING PROTEIN"/>
    <property type="match status" value="1"/>
</dbReference>
<organism evidence="3">
    <name type="scientific">Brassica campestris</name>
    <name type="common">Field mustard</name>
    <dbReference type="NCBI Taxonomy" id="3711"/>
    <lineage>
        <taxon>Eukaryota</taxon>
        <taxon>Viridiplantae</taxon>
        <taxon>Streptophyta</taxon>
        <taxon>Embryophyta</taxon>
        <taxon>Tracheophyta</taxon>
        <taxon>Spermatophyta</taxon>
        <taxon>Magnoliopsida</taxon>
        <taxon>eudicotyledons</taxon>
        <taxon>Gunneridae</taxon>
        <taxon>Pentapetalae</taxon>
        <taxon>rosids</taxon>
        <taxon>malvids</taxon>
        <taxon>Brassicales</taxon>
        <taxon>Brassicaceae</taxon>
        <taxon>Brassiceae</taxon>
        <taxon>Brassica</taxon>
    </lineage>
</organism>
<reference evidence="3" key="1">
    <citation type="submission" date="2018-11" db="EMBL/GenBank/DDBJ databases">
        <authorList>
            <consortium name="Genoscope - CEA"/>
            <person name="William W."/>
        </authorList>
    </citation>
    <scope>NUCLEOTIDE SEQUENCE</scope>
</reference>
<sequence>MPIWIDLKGVPSLMFSQKALKCLSRAACKFVKLYPSTERCVRLDVARVLVEVNLQKPLVEKISCLDKDGKEVLIDVIYPWLPPRCNVCAAWGHKGNSCSSTNIQALQKGKEKEVLGGQVSSEEGSHGGGEVRFEVNANHSVVNELLLELQGLPSALGSDAGREMEWKGDGADGSVSSGSGKETVNGENVEWDLVEETSHQQFLRMISNP</sequence>
<proteinExistence type="predicted"/>
<dbReference type="PANTHER" id="PTHR31286">
    <property type="entry name" value="GLYCINE-RICH CELL WALL STRUCTURAL PROTEIN 1.8-LIKE"/>
    <property type="match status" value="1"/>
</dbReference>
<evidence type="ECO:0000256" key="1">
    <source>
        <dbReference type="SAM" id="MobiDB-lite"/>
    </source>
</evidence>
<protein>
    <submittedName>
        <fullName evidence="2">Uncharacterized protein</fullName>
    </submittedName>
</protein>
<dbReference type="AlphaFoldDB" id="A0A3P5ZUW8"/>
<feature type="region of interest" description="Disordered" evidence="1">
    <location>
        <begin position="160"/>
        <end position="187"/>
    </location>
</feature>
<dbReference type="Proteomes" id="UP000694005">
    <property type="component" value="Chromosome A03"/>
</dbReference>
<feature type="compositionally biased region" description="Basic and acidic residues" evidence="1">
    <location>
        <begin position="160"/>
        <end position="170"/>
    </location>
</feature>